<dbReference type="RefSeq" id="WP_015536773.1">
    <property type="nucleotide sequence ID" value="NZ_PRLF01000042.1"/>
</dbReference>
<name>A0A329UKW5_9FIRM</name>
<proteinExistence type="predicted"/>
<accession>A0A329UKW5</accession>
<organism evidence="1 2">
    <name type="scientific">Faecalibacterium prausnitzii</name>
    <dbReference type="NCBI Taxonomy" id="853"/>
    <lineage>
        <taxon>Bacteria</taxon>
        <taxon>Bacillati</taxon>
        <taxon>Bacillota</taxon>
        <taxon>Clostridia</taxon>
        <taxon>Eubacteriales</taxon>
        <taxon>Oscillospiraceae</taxon>
        <taxon>Faecalibacterium</taxon>
    </lineage>
</organism>
<dbReference type="AlphaFoldDB" id="A0A329UKW5"/>
<evidence type="ECO:0000313" key="2">
    <source>
        <dbReference type="Proteomes" id="UP000250550"/>
    </source>
</evidence>
<gene>
    <name evidence="1" type="ORF">C4N21_14515</name>
</gene>
<reference evidence="1 2" key="1">
    <citation type="submission" date="2018-02" db="EMBL/GenBank/DDBJ databases">
        <title>Complete genome sequencing of Faecalibacterium prausnitzii strains isolated from the human gut.</title>
        <authorList>
            <person name="Fitzgerald B.C."/>
            <person name="Shkoporov A.N."/>
            <person name="Ross P.R."/>
            <person name="Hill C."/>
        </authorList>
    </citation>
    <scope>NUCLEOTIDE SEQUENCE [LARGE SCALE GENOMIC DNA]</scope>
    <source>
        <strain evidence="1 2">APC924/119</strain>
    </source>
</reference>
<sequence>MKKVYQSFISILLVFSLLASMTLTSFATAKNNKVGDKVTLYEDHETIVEMYTDLSGNRILNQYLNGKLIQRDTLLTSSPNSIKRDFFDDSVTRKSSSDVIYIEQYGKLTSDNNERVQPCAVQTAGTIKYRAALDTGYIYYGLKCTYDTKNLGSTTYTINNFVGRMVDLIALVVGALTLPNIVAEAFLDALIKGLGITVASGMIKNAVTDTVSCIKTQYTWNLVDTTAASHQKNVYGYKYYITDVKSAAKNNNYYEGYVPKDWKTQSLAVNFHNEMFTYNAWNVVGWA</sequence>
<comment type="caution">
    <text evidence="1">The sequence shown here is derived from an EMBL/GenBank/DDBJ whole genome shotgun (WGS) entry which is preliminary data.</text>
</comment>
<protein>
    <submittedName>
        <fullName evidence="1">Uncharacterized protein</fullName>
    </submittedName>
</protein>
<dbReference type="Proteomes" id="UP000250550">
    <property type="component" value="Unassembled WGS sequence"/>
</dbReference>
<dbReference type="EMBL" id="PRLF01000042">
    <property type="protein sequence ID" value="RAW62519.1"/>
    <property type="molecule type" value="Genomic_DNA"/>
</dbReference>
<evidence type="ECO:0000313" key="1">
    <source>
        <dbReference type="EMBL" id="RAW62519.1"/>
    </source>
</evidence>